<evidence type="ECO:0008006" key="6">
    <source>
        <dbReference type="Google" id="ProtNLM"/>
    </source>
</evidence>
<organism evidence="4 5">
    <name type="scientific">Blepharisma stoltei</name>
    <dbReference type="NCBI Taxonomy" id="1481888"/>
    <lineage>
        <taxon>Eukaryota</taxon>
        <taxon>Sar</taxon>
        <taxon>Alveolata</taxon>
        <taxon>Ciliophora</taxon>
        <taxon>Postciliodesmatophora</taxon>
        <taxon>Heterotrichea</taxon>
        <taxon>Heterotrichida</taxon>
        <taxon>Blepharismidae</taxon>
        <taxon>Blepharisma</taxon>
    </lineage>
</organism>
<dbReference type="Pfam" id="PF00240">
    <property type="entry name" value="ubiquitin"/>
    <property type="match status" value="2"/>
</dbReference>
<dbReference type="EMBL" id="CAJZBQ010000034">
    <property type="protein sequence ID" value="CAG9323652.1"/>
    <property type="molecule type" value="Genomic_DNA"/>
</dbReference>
<protein>
    <recommendedName>
        <fullName evidence="6">Ubiquitin</fullName>
    </recommendedName>
</protein>
<dbReference type="GO" id="GO:0016567">
    <property type="term" value="P:protein ubiquitination"/>
    <property type="evidence" value="ECO:0007669"/>
    <property type="project" value="InterPro"/>
</dbReference>
<keyword evidence="5" id="KW-1185">Reference proteome</keyword>
<comment type="caution">
    <text evidence="4">The sequence shown here is derived from an EMBL/GenBank/DDBJ whole genome shotgun (WGS) entry which is preliminary data.</text>
</comment>
<reference evidence="4" key="1">
    <citation type="submission" date="2021-09" db="EMBL/GenBank/DDBJ databases">
        <authorList>
            <consortium name="AG Swart"/>
            <person name="Singh M."/>
            <person name="Singh A."/>
            <person name="Seah K."/>
            <person name="Emmerich C."/>
        </authorList>
    </citation>
    <scope>NUCLEOTIDE SEQUENCE</scope>
    <source>
        <strain evidence="4">ATCC30299</strain>
    </source>
</reference>
<proteinExistence type="predicted"/>
<dbReference type="SMART" id="SM00504">
    <property type="entry name" value="Ubox"/>
    <property type="match status" value="1"/>
</dbReference>
<feature type="domain" description="U-box" evidence="3">
    <location>
        <begin position="7"/>
        <end position="81"/>
    </location>
</feature>
<dbReference type="Gene3D" id="3.30.40.10">
    <property type="entry name" value="Zinc/RING finger domain, C3HC4 (zinc finger)"/>
    <property type="match status" value="1"/>
</dbReference>
<gene>
    <name evidence="4" type="ORF">BSTOLATCC_MIC34301</name>
</gene>
<dbReference type="PROSITE" id="PS51698">
    <property type="entry name" value="U_BOX"/>
    <property type="match status" value="1"/>
</dbReference>
<dbReference type="InterPro" id="IPR050158">
    <property type="entry name" value="Ubiquitin_ubiquitin-like"/>
</dbReference>
<dbReference type="PROSITE" id="PS50053">
    <property type="entry name" value="UBIQUITIN_2"/>
    <property type="match status" value="2"/>
</dbReference>
<dbReference type="SUPFAM" id="SSF54236">
    <property type="entry name" value="Ubiquitin-like"/>
    <property type="match status" value="2"/>
</dbReference>
<accession>A0AAU9JES8</accession>
<dbReference type="InterPro" id="IPR000626">
    <property type="entry name" value="Ubiquitin-like_dom"/>
</dbReference>
<dbReference type="InterPro" id="IPR029071">
    <property type="entry name" value="Ubiquitin-like_domsf"/>
</dbReference>
<feature type="domain" description="Ubiquitin-like" evidence="2">
    <location>
        <begin position="193"/>
        <end position="268"/>
    </location>
</feature>
<feature type="region of interest" description="Disordered" evidence="1">
    <location>
        <begin position="137"/>
        <end position="192"/>
    </location>
</feature>
<evidence type="ECO:0000259" key="3">
    <source>
        <dbReference type="PROSITE" id="PS51698"/>
    </source>
</evidence>
<dbReference type="Pfam" id="PF04564">
    <property type="entry name" value="U-box"/>
    <property type="match status" value="1"/>
</dbReference>
<evidence type="ECO:0000313" key="4">
    <source>
        <dbReference type="EMBL" id="CAG9323652.1"/>
    </source>
</evidence>
<dbReference type="AlphaFoldDB" id="A0AAU9JES8"/>
<sequence length="353" mass="40146">MSIEEIVYLDEYLCPITHELMTNPVVAADGITYEKSAITLWLKKGHHRSPVTNERLLHNSLIPNLALKKLIDKFRSELPLIQRENQVKVNIEEAVKFKEEVLKQAIGMNNQQIRRIEDELNEEKAKVERLTNEIEELKQTISENPNRSKKSQNQKTIESSKKDQYPNKRSKKSLDKANSQSKPRKKAKRSVSQSINFRTLAGQLFTIQAEENDNIAQVKNKIFEQEGFLQAQQVLVFDGKQLADEEIVSDINLKDDSIIYFALNPYNGSIKNQGSENFVIYVKTLSGATFEITANPNDTVEILKAKIQEIEGISPCLQRLMFQGKQLVDGPILADFGLSNESTIFLILRLAGC</sequence>
<dbReference type="PRINTS" id="PR00348">
    <property type="entry name" value="UBIQUITIN"/>
</dbReference>
<evidence type="ECO:0000313" key="5">
    <source>
        <dbReference type="Proteomes" id="UP001162131"/>
    </source>
</evidence>
<evidence type="ECO:0000259" key="2">
    <source>
        <dbReference type="PROSITE" id="PS50053"/>
    </source>
</evidence>
<dbReference type="GO" id="GO:0004842">
    <property type="term" value="F:ubiquitin-protein transferase activity"/>
    <property type="evidence" value="ECO:0007669"/>
    <property type="project" value="InterPro"/>
</dbReference>
<feature type="domain" description="Ubiquitin-like" evidence="2">
    <location>
        <begin position="278"/>
        <end position="353"/>
    </location>
</feature>
<dbReference type="InterPro" id="IPR019956">
    <property type="entry name" value="Ubiquitin_dom"/>
</dbReference>
<dbReference type="Proteomes" id="UP001162131">
    <property type="component" value="Unassembled WGS sequence"/>
</dbReference>
<dbReference type="CDD" id="cd17039">
    <property type="entry name" value="Ubl_ubiquitin_like"/>
    <property type="match status" value="1"/>
</dbReference>
<dbReference type="InterPro" id="IPR013083">
    <property type="entry name" value="Znf_RING/FYVE/PHD"/>
</dbReference>
<dbReference type="Gene3D" id="3.10.20.90">
    <property type="entry name" value="Phosphatidylinositol 3-kinase Catalytic Subunit, Chain A, domain 1"/>
    <property type="match status" value="2"/>
</dbReference>
<evidence type="ECO:0000256" key="1">
    <source>
        <dbReference type="SAM" id="MobiDB-lite"/>
    </source>
</evidence>
<dbReference type="InterPro" id="IPR003613">
    <property type="entry name" value="Ubox_domain"/>
</dbReference>
<dbReference type="SUPFAM" id="SSF57850">
    <property type="entry name" value="RING/U-box"/>
    <property type="match status" value="1"/>
</dbReference>
<dbReference type="SMART" id="SM00213">
    <property type="entry name" value="UBQ"/>
    <property type="match status" value="2"/>
</dbReference>
<dbReference type="CDD" id="cd16655">
    <property type="entry name" value="RING-Ubox_WDSUB1-like"/>
    <property type="match status" value="1"/>
</dbReference>
<name>A0AAU9JES8_9CILI</name>
<dbReference type="PANTHER" id="PTHR10666">
    <property type="entry name" value="UBIQUITIN"/>
    <property type="match status" value="1"/>
</dbReference>